<dbReference type="Proteomes" id="UP000546126">
    <property type="component" value="Unassembled WGS sequence"/>
</dbReference>
<sequence>MENPTGHSTGPHAAPHPGHHARHADGHTDHHAEHPGHHAEHAEHAGHHGGHHSGAPAATWQAAAQATLHCLTGCAIGEVLGMVIGTAAGLHNAGTVVLSVALAFVFGYALTMRGVMRAGVGFRSALKVALAADTVSIIVMELLDNAVMVLVPGAMDAGLTSGLFWASLAGSLVVAFLLTTPVNRWLIGRGKGHAVVHQYHH</sequence>
<accession>A0A7Y6MC21</accession>
<evidence type="ECO:0000313" key="5">
    <source>
        <dbReference type="Proteomes" id="UP000546126"/>
    </source>
</evidence>
<feature type="compositionally biased region" description="Low complexity" evidence="1">
    <location>
        <begin position="1"/>
        <end position="16"/>
    </location>
</feature>
<dbReference type="InterPro" id="IPR025509">
    <property type="entry name" value="DUF4396"/>
</dbReference>
<dbReference type="EMBL" id="JABWGO010000002">
    <property type="protein sequence ID" value="NUW41311.1"/>
    <property type="molecule type" value="Genomic_DNA"/>
</dbReference>
<feature type="transmembrane region" description="Helical" evidence="2">
    <location>
        <begin position="163"/>
        <end position="182"/>
    </location>
</feature>
<feature type="compositionally biased region" description="Basic and acidic residues" evidence="1">
    <location>
        <begin position="23"/>
        <end position="46"/>
    </location>
</feature>
<protein>
    <submittedName>
        <fullName evidence="4">DUF4396 domain-containing protein</fullName>
    </submittedName>
</protein>
<keyword evidence="2" id="KW-1133">Transmembrane helix</keyword>
<feature type="domain" description="DUF4396" evidence="3">
    <location>
        <begin position="59"/>
        <end position="192"/>
    </location>
</feature>
<keyword evidence="2" id="KW-0812">Transmembrane</keyword>
<proteinExistence type="predicted"/>
<evidence type="ECO:0000256" key="1">
    <source>
        <dbReference type="SAM" id="MobiDB-lite"/>
    </source>
</evidence>
<feature type="transmembrane region" description="Helical" evidence="2">
    <location>
        <begin position="90"/>
        <end position="112"/>
    </location>
</feature>
<evidence type="ECO:0000313" key="4">
    <source>
        <dbReference type="EMBL" id="NUW41311.1"/>
    </source>
</evidence>
<dbReference type="AlphaFoldDB" id="A0A7Y6MC21"/>
<reference evidence="4 5" key="1">
    <citation type="submission" date="2020-06" db="EMBL/GenBank/DDBJ databases">
        <authorList>
            <person name="Chanama M."/>
        </authorList>
    </citation>
    <scope>NUCLEOTIDE SEQUENCE [LARGE SCALE GENOMIC DNA]</scope>
    <source>
        <strain evidence="4 5">TBRC6557</strain>
    </source>
</reference>
<evidence type="ECO:0000256" key="2">
    <source>
        <dbReference type="SAM" id="Phobius"/>
    </source>
</evidence>
<comment type="caution">
    <text evidence="4">The sequence shown here is derived from an EMBL/GenBank/DDBJ whole genome shotgun (WGS) entry which is preliminary data.</text>
</comment>
<dbReference type="RefSeq" id="WP_175600829.1">
    <property type="nucleotide sequence ID" value="NZ_JABWGO010000002.1"/>
</dbReference>
<dbReference type="Pfam" id="PF14342">
    <property type="entry name" value="DUF4396"/>
    <property type="match status" value="1"/>
</dbReference>
<keyword evidence="5" id="KW-1185">Reference proteome</keyword>
<name>A0A7Y6MC21_9ACTN</name>
<feature type="transmembrane region" description="Helical" evidence="2">
    <location>
        <begin position="124"/>
        <end position="143"/>
    </location>
</feature>
<evidence type="ECO:0000259" key="3">
    <source>
        <dbReference type="Pfam" id="PF14342"/>
    </source>
</evidence>
<feature type="region of interest" description="Disordered" evidence="1">
    <location>
        <begin position="1"/>
        <end position="58"/>
    </location>
</feature>
<organism evidence="4 5">
    <name type="scientific">Nonomuraea rhodomycinica</name>
    <dbReference type="NCBI Taxonomy" id="1712872"/>
    <lineage>
        <taxon>Bacteria</taxon>
        <taxon>Bacillati</taxon>
        <taxon>Actinomycetota</taxon>
        <taxon>Actinomycetes</taxon>
        <taxon>Streptosporangiales</taxon>
        <taxon>Streptosporangiaceae</taxon>
        <taxon>Nonomuraea</taxon>
    </lineage>
</organism>
<keyword evidence="2" id="KW-0472">Membrane</keyword>
<gene>
    <name evidence="4" type="ORF">HT134_14345</name>
</gene>